<comment type="caution">
    <text evidence="2">The sequence shown here is derived from an EMBL/GenBank/DDBJ whole genome shotgun (WGS) entry which is preliminary data.</text>
</comment>
<gene>
    <name evidence="2" type="ORF">H2200_000094</name>
</gene>
<evidence type="ECO:0000259" key="1">
    <source>
        <dbReference type="Pfam" id="PF06985"/>
    </source>
</evidence>
<dbReference type="PANTHER" id="PTHR33112:SF16">
    <property type="entry name" value="HETEROKARYON INCOMPATIBILITY DOMAIN-CONTAINING PROTEIN"/>
    <property type="match status" value="1"/>
</dbReference>
<protein>
    <recommendedName>
        <fullName evidence="1">Heterokaryon incompatibility domain-containing protein</fullName>
    </recommendedName>
</protein>
<evidence type="ECO:0000313" key="3">
    <source>
        <dbReference type="Proteomes" id="UP001172673"/>
    </source>
</evidence>
<organism evidence="2 3">
    <name type="scientific">Cladophialophora chaetospira</name>
    <dbReference type="NCBI Taxonomy" id="386627"/>
    <lineage>
        <taxon>Eukaryota</taxon>
        <taxon>Fungi</taxon>
        <taxon>Dikarya</taxon>
        <taxon>Ascomycota</taxon>
        <taxon>Pezizomycotina</taxon>
        <taxon>Eurotiomycetes</taxon>
        <taxon>Chaetothyriomycetidae</taxon>
        <taxon>Chaetothyriales</taxon>
        <taxon>Herpotrichiellaceae</taxon>
        <taxon>Cladophialophora</taxon>
    </lineage>
</organism>
<sequence length="485" mass="54371">MSEEAERGDASVAVTSDVILKTLDDRGTTPGRDVIQASEADTQKDPVAIRSSHPGVLRNADVLVERTESLHFDECFITLVDRRGGKDSGIGPLQHDDAKFIRAQKLYAVELFVEGFQDWLGLDLPRRNPAHEDPNSAPSRALDRSWLLQCLRDHRKCGSTVTRPSDFAPERLVRISPGKIRLSISHPTKVDYLALSYCWGMSTVFSTTKENLPDHLNQIPWSMIPKTFRQAVDLTLMLGYEYFWVDSLCIIQHDEEDFARQSNRLPALSGLAKLMQGEHSKQFGEYHAGLWEYQLPVALLWTMNAVVEPKDYPWKPSEYIGPTWSWISKMGTVKRPLELLKHQAVAKVDSISCVRNSVNPYGTLASGSITITAPAKTGILRFEFVRLADERIHRVASLASDGDLRLDPYPVANGPVVDLPAESWAYAGEVLCLLISREKDLIDSRSSALILSKARKVGSVFERIGTVRMYSPLVFNWEPKTVTII</sequence>
<dbReference type="AlphaFoldDB" id="A0AA39CQM8"/>
<dbReference type="Pfam" id="PF06985">
    <property type="entry name" value="HET"/>
    <property type="match status" value="1"/>
</dbReference>
<proteinExistence type="predicted"/>
<keyword evidence="3" id="KW-1185">Reference proteome</keyword>
<name>A0AA39CQM8_9EURO</name>
<accession>A0AA39CQM8</accession>
<dbReference type="InterPro" id="IPR010730">
    <property type="entry name" value="HET"/>
</dbReference>
<feature type="domain" description="Heterokaryon incompatibility" evidence="1">
    <location>
        <begin position="192"/>
        <end position="265"/>
    </location>
</feature>
<dbReference type="EMBL" id="JAPDRK010000001">
    <property type="protein sequence ID" value="KAJ9616376.1"/>
    <property type="molecule type" value="Genomic_DNA"/>
</dbReference>
<evidence type="ECO:0000313" key="2">
    <source>
        <dbReference type="EMBL" id="KAJ9616376.1"/>
    </source>
</evidence>
<dbReference type="PANTHER" id="PTHR33112">
    <property type="entry name" value="DOMAIN PROTEIN, PUTATIVE-RELATED"/>
    <property type="match status" value="1"/>
</dbReference>
<dbReference type="Proteomes" id="UP001172673">
    <property type="component" value="Unassembled WGS sequence"/>
</dbReference>
<reference evidence="2" key="1">
    <citation type="submission" date="2022-10" db="EMBL/GenBank/DDBJ databases">
        <title>Culturing micro-colonial fungi from biological soil crusts in the Mojave desert and describing Neophaeococcomyces mojavensis, and introducing the new genera and species Taxawa tesnikishii.</title>
        <authorList>
            <person name="Kurbessoian T."/>
            <person name="Stajich J.E."/>
        </authorList>
    </citation>
    <scope>NUCLEOTIDE SEQUENCE</scope>
    <source>
        <strain evidence="2">TK_41</strain>
    </source>
</reference>